<keyword evidence="1" id="KW-1133">Transmembrane helix</keyword>
<name>A0ABT1CB88_9HYPH</name>
<evidence type="ECO:0000313" key="3">
    <source>
        <dbReference type="Proteomes" id="UP001205906"/>
    </source>
</evidence>
<gene>
    <name evidence="2" type="ORF">NGM99_20010</name>
</gene>
<keyword evidence="1" id="KW-0472">Membrane</keyword>
<reference evidence="2 3" key="1">
    <citation type="submission" date="2022-06" db="EMBL/GenBank/DDBJ databases">
        <title>Mesorhizobium sp. strain RP14 Genome sequencing and assembly.</title>
        <authorList>
            <person name="Kim I."/>
        </authorList>
    </citation>
    <scope>NUCLEOTIDE SEQUENCE [LARGE SCALE GENOMIC DNA]</scope>
    <source>
        <strain evidence="3">RP14(2022)</strain>
    </source>
</reference>
<organism evidence="2 3">
    <name type="scientific">Mesorhizobium liriopis</name>
    <dbReference type="NCBI Taxonomy" id="2953882"/>
    <lineage>
        <taxon>Bacteria</taxon>
        <taxon>Pseudomonadati</taxon>
        <taxon>Pseudomonadota</taxon>
        <taxon>Alphaproteobacteria</taxon>
        <taxon>Hyphomicrobiales</taxon>
        <taxon>Phyllobacteriaceae</taxon>
        <taxon>Mesorhizobium</taxon>
    </lineage>
</organism>
<feature type="transmembrane region" description="Helical" evidence="1">
    <location>
        <begin position="21"/>
        <end position="39"/>
    </location>
</feature>
<accession>A0ABT1CB88</accession>
<keyword evidence="1" id="KW-0812">Transmembrane</keyword>
<sequence length="241" mass="26736">MSQIADDLPYRVIETSYARKALAALALLAVGTAAISFGGEQLGHTLALAGRSEETRIHRIMIGDEVVAAPANMIRQQRARRDGMATRLDLYMRWPEMDGYSEISHRAFDNVDPDRSLIFMSLESRTMSRDMSGRLEPVYRMLVEPHGSEGPSNTMLYRFEKNSGYGDEELVVGQRTSMEPFVARCLIEAGGTETLTPCERDVSIGAGLSLSYRFSRSLLTDWEKMDAAVISAASAMVRKLS</sequence>
<dbReference type="Proteomes" id="UP001205906">
    <property type="component" value="Unassembled WGS sequence"/>
</dbReference>
<dbReference type="RefSeq" id="WP_252822257.1">
    <property type="nucleotide sequence ID" value="NZ_JAMXQS010000010.1"/>
</dbReference>
<evidence type="ECO:0000313" key="2">
    <source>
        <dbReference type="EMBL" id="MCO6052075.1"/>
    </source>
</evidence>
<protein>
    <submittedName>
        <fullName evidence="2">Uncharacterized protein</fullName>
    </submittedName>
</protein>
<keyword evidence="3" id="KW-1185">Reference proteome</keyword>
<dbReference type="EMBL" id="JAMXQS010000010">
    <property type="protein sequence ID" value="MCO6052075.1"/>
    <property type="molecule type" value="Genomic_DNA"/>
</dbReference>
<comment type="caution">
    <text evidence="2">The sequence shown here is derived from an EMBL/GenBank/DDBJ whole genome shotgun (WGS) entry which is preliminary data.</text>
</comment>
<evidence type="ECO:0000256" key="1">
    <source>
        <dbReference type="SAM" id="Phobius"/>
    </source>
</evidence>
<proteinExistence type="predicted"/>